<evidence type="ECO:0000313" key="1">
    <source>
        <dbReference type="EMBL" id="MYM94929.1"/>
    </source>
</evidence>
<sequence>MNDYIILMLDDTANPDAANSALWESYITGLRQSGQFDGGSSIGQGAVYRKGAPADSASLCVTGYLRVRAADLDDAARFLVGNPHYEAGGGVEIRELPPD</sequence>
<gene>
    <name evidence="1" type="ORF">GTP90_13755</name>
</gene>
<organism evidence="1 2">
    <name type="scientific">Duganella vulcania</name>
    <dbReference type="NCBI Taxonomy" id="2692166"/>
    <lineage>
        <taxon>Bacteria</taxon>
        <taxon>Pseudomonadati</taxon>
        <taxon>Pseudomonadota</taxon>
        <taxon>Betaproteobacteria</taxon>
        <taxon>Burkholderiales</taxon>
        <taxon>Oxalobacteraceae</taxon>
        <taxon>Telluria group</taxon>
        <taxon>Duganella</taxon>
    </lineage>
</organism>
<reference evidence="1" key="1">
    <citation type="submission" date="2019-12" db="EMBL/GenBank/DDBJ databases">
        <title>Novel species isolated from a subtropical stream in China.</title>
        <authorList>
            <person name="Lu H."/>
        </authorList>
    </citation>
    <scope>NUCLEOTIDE SEQUENCE [LARGE SCALE GENOMIC DNA]</scope>
    <source>
        <strain evidence="1">FT81W</strain>
    </source>
</reference>
<comment type="caution">
    <text evidence="1">The sequence shown here is derived from an EMBL/GenBank/DDBJ whole genome shotgun (WGS) entry which is preliminary data.</text>
</comment>
<dbReference type="EMBL" id="WWCX01000019">
    <property type="protein sequence ID" value="MYM94929.1"/>
    <property type="molecule type" value="Genomic_DNA"/>
</dbReference>
<dbReference type="RefSeq" id="WP_161084080.1">
    <property type="nucleotide sequence ID" value="NZ_WWCX01000019.1"/>
</dbReference>
<name>A0A845GQN6_9BURK</name>
<proteinExistence type="predicted"/>
<evidence type="ECO:0000313" key="2">
    <source>
        <dbReference type="Proteomes" id="UP000447355"/>
    </source>
</evidence>
<protein>
    <recommendedName>
        <fullName evidence="3">YCII-related domain-containing protein</fullName>
    </recommendedName>
</protein>
<dbReference type="AlphaFoldDB" id="A0A845GQN6"/>
<evidence type="ECO:0008006" key="3">
    <source>
        <dbReference type="Google" id="ProtNLM"/>
    </source>
</evidence>
<accession>A0A845GQN6</accession>
<dbReference type="Proteomes" id="UP000447355">
    <property type="component" value="Unassembled WGS sequence"/>
</dbReference>